<gene>
    <name evidence="3" type="ORF">UFOPK1908_00903</name>
    <name evidence="4" type="ORF">UFOPK2282_00986</name>
    <name evidence="5" type="ORF">UFOPK3576_01084</name>
</gene>
<dbReference type="CDD" id="cd00431">
    <property type="entry name" value="cysteine_hydrolases"/>
    <property type="match status" value="1"/>
</dbReference>
<dbReference type="Gene3D" id="3.40.50.850">
    <property type="entry name" value="Isochorismatase-like"/>
    <property type="match status" value="1"/>
</dbReference>
<dbReference type="EMBL" id="CAEZWR010000113">
    <property type="protein sequence ID" value="CAB4669257.1"/>
    <property type="molecule type" value="Genomic_DNA"/>
</dbReference>
<sequence length="206" mass="21879">MAMDVGPFLDPSTTAVLVVETQAKLLDPVNPRIPGLAKSAEDIDLVGHIATLNHAARDAGVQIIFINNSWRAHGIGRPTNDLIRGRASGGEWSGGLGPVAPGLDPQPQDLIIERELGLTSFASSPLDNYLRNLGIKSLVITGMSANLAVLGTTIEATNAGYKSTVLSDCIAGDPPEYVPYLLKYTIRNIALVTTSDVVIDHWKSIT</sequence>
<dbReference type="EMBL" id="CAFBMO010000044">
    <property type="protein sequence ID" value="CAB4910554.1"/>
    <property type="molecule type" value="Genomic_DNA"/>
</dbReference>
<evidence type="ECO:0000313" key="3">
    <source>
        <dbReference type="EMBL" id="CAB4622279.1"/>
    </source>
</evidence>
<name>A0A6J7GTK7_9ZZZZ</name>
<accession>A0A6J7GTK7</accession>
<evidence type="ECO:0000256" key="1">
    <source>
        <dbReference type="ARBA" id="ARBA00022801"/>
    </source>
</evidence>
<proteinExistence type="predicted"/>
<dbReference type="SUPFAM" id="SSF52499">
    <property type="entry name" value="Isochorismatase-like hydrolases"/>
    <property type="match status" value="1"/>
</dbReference>
<dbReference type="AlphaFoldDB" id="A0A6J7GTK7"/>
<dbReference type="GO" id="GO:0016787">
    <property type="term" value="F:hydrolase activity"/>
    <property type="evidence" value="ECO:0007669"/>
    <property type="project" value="UniProtKB-KW"/>
</dbReference>
<dbReference type="Pfam" id="PF00857">
    <property type="entry name" value="Isochorismatase"/>
    <property type="match status" value="1"/>
</dbReference>
<dbReference type="InterPro" id="IPR050272">
    <property type="entry name" value="Isochorismatase-like_hydrls"/>
</dbReference>
<dbReference type="InterPro" id="IPR036380">
    <property type="entry name" value="Isochorismatase-like_sf"/>
</dbReference>
<keyword evidence="1" id="KW-0378">Hydrolase</keyword>
<evidence type="ECO:0000313" key="5">
    <source>
        <dbReference type="EMBL" id="CAB4910554.1"/>
    </source>
</evidence>
<reference evidence="5" key="1">
    <citation type="submission" date="2020-05" db="EMBL/GenBank/DDBJ databases">
        <authorList>
            <person name="Chiriac C."/>
            <person name="Salcher M."/>
            <person name="Ghai R."/>
            <person name="Kavagutti S V."/>
        </authorList>
    </citation>
    <scope>NUCLEOTIDE SEQUENCE</scope>
</reference>
<dbReference type="PANTHER" id="PTHR43540">
    <property type="entry name" value="PEROXYUREIDOACRYLATE/UREIDOACRYLATE AMIDOHYDROLASE-RELATED"/>
    <property type="match status" value="1"/>
</dbReference>
<protein>
    <submittedName>
        <fullName evidence="5">Unannotated protein</fullName>
    </submittedName>
</protein>
<evidence type="ECO:0000313" key="4">
    <source>
        <dbReference type="EMBL" id="CAB4669257.1"/>
    </source>
</evidence>
<organism evidence="5">
    <name type="scientific">freshwater metagenome</name>
    <dbReference type="NCBI Taxonomy" id="449393"/>
    <lineage>
        <taxon>unclassified sequences</taxon>
        <taxon>metagenomes</taxon>
        <taxon>ecological metagenomes</taxon>
    </lineage>
</organism>
<feature type="domain" description="Isochorismatase-like" evidence="2">
    <location>
        <begin position="14"/>
        <end position="195"/>
    </location>
</feature>
<evidence type="ECO:0000259" key="2">
    <source>
        <dbReference type="Pfam" id="PF00857"/>
    </source>
</evidence>
<dbReference type="EMBL" id="CAEZVB010000038">
    <property type="protein sequence ID" value="CAB4622279.1"/>
    <property type="molecule type" value="Genomic_DNA"/>
</dbReference>
<dbReference type="InterPro" id="IPR000868">
    <property type="entry name" value="Isochorismatase-like_dom"/>
</dbReference>